<dbReference type="PANTHER" id="PTHR24006">
    <property type="entry name" value="UBIQUITIN CARBOXYL-TERMINAL HYDROLASE"/>
    <property type="match status" value="1"/>
</dbReference>
<dbReference type="SUPFAM" id="SSF54001">
    <property type="entry name" value="Cysteine proteinases"/>
    <property type="match status" value="1"/>
</dbReference>
<feature type="compositionally biased region" description="Basic and acidic residues" evidence="8">
    <location>
        <begin position="55"/>
        <end position="64"/>
    </location>
</feature>
<dbReference type="InterPro" id="IPR028889">
    <property type="entry name" value="USP"/>
</dbReference>
<keyword evidence="3 7" id="KW-0645">Protease</keyword>
<sequence length="773" mass="85547">MPNSVEGLRFGDFSVDDWEKILKDVSQSDSARPPVEFLFDYVCSEDDQVADDDKDLNVSREAHNKSVPTGPDDSGVEIGLESEQEGVPAKHHVPVVFVPNKNVVDEVKTLEEAGVELSFCGRSVIEDIEPTNNGSTYLQDAENFPPLGSLQTQDVERSRKRRRKRKQHQRSGDVPCSSSEDSDRDKSPASIVERVSRVRSGSGNEKGSGTTENKGENQGVSENAAKKAETGQENKKSCKEGHDASSTDSKSTTETVLSIGDSSSSPPQSDVDFHTNKLPQNISDTTTTTANNNTTETSSIPNEATNKPSNAAPVSLWADLFRKPSSKQPASKVETNNVVSTQKEAIKDNNVKKVESVPIVIDIAEDKRAIRIAETLKKLSLDYTHKPLFLRGLINKANWCYINATLQALLTCPPFFNLLRQLEPLKDKESTSTPILDSMVKFSHEFNILPKQAANQGKNGKVEFRTGSSFEPNYVYKMLSTIQSSLSAKGRQEDAEEFLSCVLNGIHEEMLQLMKLLEPTTKAEPADSEQTVTDDPSVVAVNGQDIDKNDDDDDGDWEQVGPRNKSSITRMAIFPQSLVSDIFGGYLRSSLHQAGAKESANVEPFFDLQLDIQNVSCIEDALNHLAVKEELQGYTCSKTNAQIDISKRVTFESLPKILILHLKRFIYSKSGSQKLLKHVDYPLDLPIGKELLSPNVKNKYSIAQKSYKLIAVVYHHGKTACGGHYTTDMCHPIHGWVRADDTKLKSVPVNHVLKPIQGKDPYLLYYCRTDQMA</sequence>
<dbReference type="AlphaFoldDB" id="A0A6P8IWA9"/>
<evidence type="ECO:0000256" key="1">
    <source>
        <dbReference type="ARBA" id="ARBA00000707"/>
    </source>
</evidence>
<dbReference type="PROSITE" id="PS00973">
    <property type="entry name" value="USP_2"/>
    <property type="match status" value="1"/>
</dbReference>
<evidence type="ECO:0000313" key="11">
    <source>
        <dbReference type="RefSeq" id="XP_031571369.1"/>
    </source>
</evidence>
<evidence type="ECO:0000256" key="8">
    <source>
        <dbReference type="SAM" id="MobiDB-lite"/>
    </source>
</evidence>
<evidence type="ECO:0000256" key="2">
    <source>
        <dbReference type="ARBA" id="ARBA00005427"/>
    </source>
</evidence>
<keyword evidence="6 7" id="KW-0788">Thiol protease</keyword>
<dbReference type="GO" id="GO:0005634">
    <property type="term" value="C:nucleus"/>
    <property type="evidence" value="ECO:0007669"/>
    <property type="project" value="TreeGrafter"/>
</dbReference>
<dbReference type="GO" id="GO:0006508">
    <property type="term" value="P:proteolysis"/>
    <property type="evidence" value="ECO:0007669"/>
    <property type="project" value="UniProtKB-KW"/>
</dbReference>
<dbReference type="PROSITE" id="PS00972">
    <property type="entry name" value="USP_1"/>
    <property type="match status" value="1"/>
</dbReference>
<dbReference type="OrthoDB" id="429671at2759"/>
<evidence type="ECO:0000256" key="5">
    <source>
        <dbReference type="ARBA" id="ARBA00022801"/>
    </source>
</evidence>
<dbReference type="GO" id="GO:0030330">
    <property type="term" value="P:DNA damage response, signal transduction by p53 class mediator"/>
    <property type="evidence" value="ECO:0007669"/>
    <property type="project" value="TreeGrafter"/>
</dbReference>
<protein>
    <recommendedName>
        <fullName evidence="7">Ubiquitin carboxyl-terminal hydrolase</fullName>
        <ecNumber evidence="7">3.4.19.12</ecNumber>
    </recommendedName>
</protein>
<proteinExistence type="inferred from homology"/>
<keyword evidence="10" id="KW-1185">Reference proteome</keyword>
<keyword evidence="5 7" id="KW-0378">Hydrolase</keyword>
<dbReference type="KEGG" id="aten:116305570"/>
<gene>
    <name evidence="11" type="primary">LOC116305570</name>
</gene>
<reference evidence="11" key="1">
    <citation type="submission" date="2025-08" db="UniProtKB">
        <authorList>
            <consortium name="RefSeq"/>
        </authorList>
    </citation>
    <scope>IDENTIFICATION</scope>
    <source>
        <tissue evidence="11">Tentacle</tissue>
    </source>
</reference>
<feature type="compositionally biased region" description="Basic residues" evidence="8">
    <location>
        <begin position="158"/>
        <end position="169"/>
    </location>
</feature>
<name>A0A6P8IWA9_ACTTE</name>
<dbReference type="FunCoup" id="A0A6P8IWA9">
    <property type="interactions" value="2016"/>
</dbReference>
<feature type="domain" description="USP" evidence="9">
    <location>
        <begin position="391"/>
        <end position="769"/>
    </location>
</feature>
<keyword evidence="4 7" id="KW-0833">Ubl conjugation pathway</keyword>
<dbReference type="GO" id="GO:0005829">
    <property type="term" value="C:cytosol"/>
    <property type="evidence" value="ECO:0007669"/>
    <property type="project" value="TreeGrafter"/>
</dbReference>
<dbReference type="CDD" id="cd02257">
    <property type="entry name" value="Peptidase_C19"/>
    <property type="match status" value="1"/>
</dbReference>
<evidence type="ECO:0000256" key="6">
    <source>
        <dbReference type="ARBA" id="ARBA00022807"/>
    </source>
</evidence>
<evidence type="ECO:0000313" key="10">
    <source>
        <dbReference type="Proteomes" id="UP000515163"/>
    </source>
</evidence>
<feature type="region of interest" description="Disordered" evidence="8">
    <location>
        <begin position="130"/>
        <end position="309"/>
    </location>
</feature>
<dbReference type="GO" id="GO:0010506">
    <property type="term" value="P:regulation of autophagy"/>
    <property type="evidence" value="ECO:0007669"/>
    <property type="project" value="TreeGrafter"/>
</dbReference>
<feature type="region of interest" description="Disordered" evidence="8">
    <location>
        <begin position="521"/>
        <end position="562"/>
    </location>
</feature>
<dbReference type="GO" id="GO:0016579">
    <property type="term" value="P:protein deubiquitination"/>
    <property type="evidence" value="ECO:0007669"/>
    <property type="project" value="InterPro"/>
</dbReference>
<dbReference type="InParanoid" id="A0A6P8IWA9"/>
<dbReference type="EC" id="3.4.19.12" evidence="7"/>
<comment type="catalytic activity">
    <reaction evidence="1 7">
        <text>Thiol-dependent hydrolysis of ester, thioester, amide, peptide and isopeptide bonds formed by the C-terminal Gly of ubiquitin (a 76-residue protein attached to proteins as an intracellular targeting signal).</text>
        <dbReference type="EC" id="3.4.19.12"/>
    </reaction>
</comment>
<dbReference type="InterPro" id="IPR018200">
    <property type="entry name" value="USP_CS"/>
</dbReference>
<dbReference type="PANTHER" id="PTHR24006:SF687">
    <property type="entry name" value="UBIQUITIN CARBOXYL-TERMINAL HYDROLASE 10"/>
    <property type="match status" value="1"/>
</dbReference>
<dbReference type="Pfam" id="PF00443">
    <property type="entry name" value="UCH"/>
    <property type="match status" value="1"/>
</dbReference>
<evidence type="ECO:0000256" key="3">
    <source>
        <dbReference type="ARBA" id="ARBA00022670"/>
    </source>
</evidence>
<feature type="compositionally biased region" description="Low complexity" evidence="8">
    <location>
        <begin position="285"/>
        <end position="297"/>
    </location>
</feature>
<organism evidence="10 11">
    <name type="scientific">Actinia tenebrosa</name>
    <name type="common">Australian red waratah sea anemone</name>
    <dbReference type="NCBI Taxonomy" id="6105"/>
    <lineage>
        <taxon>Eukaryota</taxon>
        <taxon>Metazoa</taxon>
        <taxon>Cnidaria</taxon>
        <taxon>Anthozoa</taxon>
        <taxon>Hexacorallia</taxon>
        <taxon>Actiniaria</taxon>
        <taxon>Actiniidae</taxon>
        <taxon>Actinia</taxon>
    </lineage>
</organism>
<evidence type="ECO:0000256" key="4">
    <source>
        <dbReference type="ARBA" id="ARBA00022786"/>
    </source>
</evidence>
<evidence type="ECO:0000259" key="9">
    <source>
        <dbReference type="PROSITE" id="PS50235"/>
    </source>
</evidence>
<dbReference type="GeneID" id="116305570"/>
<dbReference type="FunFam" id="3.90.70.10:FF:000092">
    <property type="entry name" value="Ubiquitin carboxyl-terminal hydrolase"/>
    <property type="match status" value="1"/>
</dbReference>
<dbReference type="Gene3D" id="3.90.70.10">
    <property type="entry name" value="Cysteine proteinases"/>
    <property type="match status" value="1"/>
</dbReference>
<dbReference type="PROSITE" id="PS50235">
    <property type="entry name" value="USP_3"/>
    <property type="match status" value="1"/>
</dbReference>
<accession>A0A6P8IWA9</accession>
<feature type="compositionally biased region" description="Acidic residues" evidence="8">
    <location>
        <begin position="548"/>
        <end position="557"/>
    </location>
</feature>
<dbReference type="InterPro" id="IPR038765">
    <property type="entry name" value="Papain-like_cys_pep_sf"/>
</dbReference>
<feature type="region of interest" description="Disordered" evidence="8">
    <location>
        <begin position="50"/>
        <end position="78"/>
    </location>
</feature>
<feature type="compositionally biased region" description="Basic and acidic residues" evidence="8">
    <location>
        <begin position="224"/>
        <end position="245"/>
    </location>
</feature>
<feature type="compositionally biased region" description="Polar residues" evidence="8">
    <location>
        <begin position="298"/>
        <end position="309"/>
    </location>
</feature>
<dbReference type="GO" id="GO:0004843">
    <property type="term" value="F:cysteine-type deubiquitinase activity"/>
    <property type="evidence" value="ECO:0007669"/>
    <property type="project" value="UniProtKB-UniRule"/>
</dbReference>
<feature type="compositionally biased region" description="Polar residues" evidence="8">
    <location>
        <begin position="199"/>
        <end position="221"/>
    </location>
</feature>
<evidence type="ECO:0000256" key="7">
    <source>
        <dbReference type="RuleBase" id="RU366025"/>
    </source>
</evidence>
<feature type="compositionally biased region" description="Polar residues" evidence="8">
    <location>
        <begin position="246"/>
        <end position="256"/>
    </location>
</feature>
<dbReference type="RefSeq" id="XP_031571369.1">
    <property type="nucleotide sequence ID" value="XM_031715509.1"/>
</dbReference>
<comment type="similarity">
    <text evidence="2">Belongs to the peptidase C19 family. USP10 subfamily.</text>
</comment>
<dbReference type="InterPro" id="IPR001394">
    <property type="entry name" value="Peptidase_C19_UCH"/>
</dbReference>
<dbReference type="InterPro" id="IPR050164">
    <property type="entry name" value="Peptidase_C19"/>
</dbReference>
<feature type="compositionally biased region" description="Low complexity" evidence="8">
    <location>
        <begin position="261"/>
        <end position="270"/>
    </location>
</feature>
<dbReference type="Proteomes" id="UP000515163">
    <property type="component" value="Unplaced"/>
</dbReference>